<gene>
    <name evidence="1" type="ORF">MSYG_2994</name>
</gene>
<dbReference type="Proteomes" id="UP000186303">
    <property type="component" value="Chromosome 4"/>
</dbReference>
<keyword evidence="2" id="KW-1185">Reference proteome</keyword>
<evidence type="ECO:0000313" key="2">
    <source>
        <dbReference type="Proteomes" id="UP000186303"/>
    </source>
</evidence>
<dbReference type="OrthoDB" id="2430343at2759"/>
<dbReference type="EMBL" id="LT671824">
    <property type="protein sequence ID" value="SHO78647.1"/>
    <property type="molecule type" value="Genomic_DNA"/>
</dbReference>
<dbReference type="AlphaFoldDB" id="A0A1M8A8I7"/>
<name>A0A1M8A8I7_MALS4</name>
<dbReference type="VEuPathDB" id="FungiDB:MSYG_2994"/>
<evidence type="ECO:0000313" key="1">
    <source>
        <dbReference type="EMBL" id="SHO78647.1"/>
    </source>
</evidence>
<proteinExistence type="predicted"/>
<sequence>MSEVSGKSADGPERLPALPDMRLEQFFLATLRGHIFLDDRVAADQHGTPNTAWERVAHIAWWPLLYQLFWEQIVSPIWQGMLWGLGGVALYHARFVFAKVHAQRPPPVTPGRSAKPFLSQLLARLGLGGLAI</sequence>
<protein>
    <submittedName>
        <fullName evidence="1">Uncharacterized protein</fullName>
    </submittedName>
</protein>
<accession>A0A1M8A8I7</accession>
<reference evidence="2" key="1">
    <citation type="journal article" date="2017" name="Nucleic Acids Res.">
        <title>Proteogenomics produces comprehensive and highly accurate protein-coding gene annotation in a complete genome assembly of Malassezia sympodialis.</title>
        <authorList>
            <person name="Zhu Y."/>
            <person name="Engstroem P.G."/>
            <person name="Tellgren-Roth C."/>
            <person name="Baudo C.D."/>
            <person name="Kennell J.C."/>
            <person name="Sun S."/>
            <person name="Billmyre R.B."/>
            <person name="Schroeder M.S."/>
            <person name="Andersson A."/>
            <person name="Holm T."/>
            <person name="Sigurgeirsson B."/>
            <person name="Wu G."/>
            <person name="Sankaranarayanan S.R."/>
            <person name="Siddharthan R."/>
            <person name="Sanyal K."/>
            <person name="Lundeberg J."/>
            <person name="Nystedt B."/>
            <person name="Boekhout T."/>
            <person name="Dawson T.L. Jr."/>
            <person name="Heitman J."/>
            <person name="Scheynius A."/>
            <person name="Lehtioe J."/>
        </authorList>
    </citation>
    <scope>NUCLEOTIDE SEQUENCE [LARGE SCALE GENOMIC DNA]</scope>
    <source>
        <strain evidence="2">ATCC 42132</strain>
    </source>
</reference>
<organism evidence="1 2">
    <name type="scientific">Malassezia sympodialis (strain ATCC 42132)</name>
    <name type="common">Atopic eczema-associated yeast</name>
    <dbReference type="NCBI Taxonomy" id="1230383"/>
    <lineage>
        <taxon>Eukaryota</taxon>
        <taxon>Fungi</taxon>
        <taxon>Dikarya</taxon>
        <taxon>Basidiomycota</taxon>
        <taxon>Ustilaginomycotina</taxon>
        <taxon>Malasseziomycetes</taxon>
        <taxon>Malasseziales</taxon>
        <taxon>Malasseziaceae</taxon>
        <taxon>Malassezia</taxon>
    </lineage>
</organism>